<dbReference type="Proteomes" id="UP001210211">
    <property type="component" value="Unassembled WGS sequence"/>
</dbReference>
<dbReference type="InterPro" id="IPR036770">
    <property type="entry name" value="Ankyrin_rpt-contain_sf"/>
</dbReference>
<dbReference type="SUPFAM" id="SSF48403">
    <property type="entry name" value="Ankyrin repeat"/>
    <property type="match status" value="1"/>
</dbReference>
<dbReference type="Pfam" id="PF00023">
    <property type="entry name" value="Ank"/>
    <property type="match status" value="1"/>
</dbReference>
<accession>A0AAD5WA29</accession>
<dbReference type="AlphaFoldDB" id="A0AAD5WA29"/>
<dbReference type="InterPro" id="IPR002110">
    <property type="entry name" value="Ankyrin_rpt"/>
</dbReference>
<dbReference type="PANTHER" id="PTHR24186:SF38">
    <property type="entry name" value="ANKYRIN REPEAT FAMILY PROTEIN"/>
    <property type="match status" value="1"/>
</dbReference>
<evidence type="ECO:0000313" key="3">
    <source>
        <dbReference type="EMBL" id="KAJ3684736.1"/>
    </source>
</evidence>
<organism evidence="3 4">
    <name type="scientific">Rhynchospora tenuis</name>
    <dbReference type="NCBI Taxonomy" id="198213"/>
    <lineage>
        <taxon>Eukaryota</taxon>
        <taxon>Viridiplantae</taxon>
        <taxon>Streptophyta</taxon>
        <taxon>Embryophyta</taxon>
        <taxon>Tracheophyta</taxon>
        <taxon>Spermatophyta</taxon>
        <taxon>Magnoliopsida</taxon>
        <taxon>Liliopsida</taxon>
        <taxon>Poales</taxon>
        <taxon>Cyperaceae</taxon>
        <taxon>Cyperoideae</taxon>
        <taxon>Rhynchosporeae</taxon>
        <taxon>Rhynchospora</taxon>
    </lineage>
</organism>
<keyword evidence="1" id="KW-0677">Repeat</keyword>
<dbReference type="Pfam" id="PF12796">
    <property type="entry name" value="Ank_2"/>
    <property type="match status" value="1"/>
</dbReference>
<keyword evidence="4" id="KW-1185">Reference proteome</keyword>
<dbReference type="SMART" id="SM00248">
    <property type="entry name" value="ANK"/>
    <property type="match status" value="5"/>
</dbReference>
<dbReference type="EMBL" id="JAMRDG010000002">
    <property type="protein sequence ID" value="KAJ3684736.1"/>
    <property type="molecule type" value="Genomic_DNA"/>
</dbReference>
<gene>
    <name evidence="3" type="ORF">LUZ61_013900</name>
</gene>
<reference evidence="3 4" key="1">
    <citation type="journal article" date="2022" name="Cell">
        <title>Repeat-based holocentromeres influence genome architecture and karyotype evolution.</title>
        <authorList>
            <person name="Hofstatter P.G."/>
            <person name="Thangavel G."/>
            <person name="Lux T."/>
            <person name="Neumann P."/>
            <person name="Vondrak T."/>
            <person name="Novak P."/>
            <person name="Zhang M."/>
            <person name="Costa L."/>
            <person name="Castellani M."/>
            <person name="Scott A."/>
            <person name="Toegelov H."/>
            <person name="Fuchs J."/>
            <person name="Mata-Sucre Y."/>
            <person name="Dias Y."/>
            <person name="Vanzela A.L.L."/>
            <person name="Huettel B."/>
            <person name="Almeida C.C.S."/>
            <person name="Simkova H."/>
            <person name="Souza G."/>
            <person name="Pedrosa-Harand A."/>
            <person name="Macas J."/>
            <person name="Mayer K.F.X."/>
            <person name="Houben A."/>
            <person name="Marques A."/>
        </authorList>
    </citation>
    <scope>NUCLEOTIDE SEQUENCE [LARGE SCALE GENOMIC DNA]</scope>
    <source>
        <strain evidence="3">RhyTen1mFocal</strain>
    </source>
</reference>
<comment type="caution">
    <text evidence="3">The sequence shown here is derived from an EMBL/GenBank/DDBJ whole genome shotgun (WGS) entry which is preliminary data.</text>
</comment>
<evidence type="ECO:0000256" key="1">
    <source>
        <dbReference type="ARBA" id="ARBA00022737"/>
    </source>
</evidence>
<proteinExistence type="predicted"/>
<dbReference type="GO" id="GO:0005886">
    <property type="term" value="C:plasma membrane"/>
    <property type="evidence" value="ECO:0007669"/>
    <property type="project" value="TreeGrafter"/>
</dbReference>
<dbReference type="PANTHER" id="PTHR24186">
    <property type="entry name" value="PROTEIN PHOSPHATASE 1 REGULATORY SUBUNIT"/>
    <property type="match status" value="1"/>
</dbReference>
<protein>
    <submittedName>
        <fullName evidence="3">Uncharacterized protein</fullName>
    </submittedName>
</protein>
<evidence type="ECO:0000313" key="4">
    <source>
        <dbReference type="Proteomes" id="UP001210211"/>
    </source>
</evidence>
<keyword evidence="2" id="KW-0040">ANK repeat</keyword>
<sequence length="262" mass="29257">MVPQQRPLMPVHIFNAAIKGDTDYLVRCLLGLEEREEVKVTITASQSVPQQTEEEHETVQFGLGSATRFGDTLLHLLITKRHNELALKVFTKDMSLLKAHNRNQETPLHEAAKFGNKVVIRDLIQLSPSVVKDALGETNENGDTALHMAADINHEGVMIELMKLDPEAACKKNKNGFSPLYIATVEGHTSLVEAMLQVDTTLACTRFSDGTFPVHVAALMGNEILVEHFLREYPDYAKLLDSSGRNLFHMAAEQNRSMVYLH</sequence>
<name>A0AAD5WA29_9POAL</name>
<evidence type="ECO:0000256" key="2">
    <source>
        <dbReference type="ARBA" id="ARBA00023043"/>
    </source>
</evidence>
<dbReference type="Gene3D" id="1.25.40.20">
    <property type="entry name" value="Ankyrin repeat-containing domain"/>
    <property type="match status" value="1"/>
</dbReference>